<keyword evidence="6 8" id="KW-0378">Hydrolase</keyword>
<dbReference type="GO" id="GO:0005886">
    <property type="term" value="C:plasma membrane"/>
    <property type="evidence" value="ECO:0007669"/>
    <property type="project" value="UniProtKB-SubCell"/>
</dbReference>
<dbReference type="GO" id="GO:0009003">
    <property type="term" value="F:signal peptidase activity"/>
    <property type="evidence" value="ECO:0007669"/>
    <property type="project" value="UniProtKB-EC"/>
</dbReference>
<evidence type="ECO:0000256" key="5">
    <source>
        <dbReference type="ARBA" id="ARBA00022670"/>
    </source>
</evidence>
<feature type="active site" evidence="7">
    <location>
        <position position="106"/>
    </location>
</feature>
<feature type="domain" description="Peptidase S26" evidence="10">
    <location>
        <begin position="9"/>
        <end position="182"/>
    </location>
</feature>
<protein>
    <recommendedName>
        <fullName evidence="4 8">Signal peptidase I</fullName>
        <ecNumber evidence="4 8">3.4.21.89</ecNumber>
    </recommendedName>
</protein>
<dbReference type="InterPro" id="IPR019756">
    <property type="entry name" value="Pept_S26A_signal_pept_1_Ser-AS"/>
</dbReference>
<accession>A0A4R4EDQ1</accession>
<feature type="transmembrane region" description="Helical" evidence="8">
    <location>
        <begin position="12"/>
        <end position="30"/>
    </location>
</feature>
<dbReference type="PANTHER" id="PTHR43390:SF1">
    <property type="entry name" value="CHLOROPLAST PROCESSING PEPTIDASE"/>
    <property type="match status" value="1"/>
</dbReference>
<dbReference type="Gene3D" id="2.10.109.10">
    <property type="entry name" value="Umud Fragment, subunit A"/>
    <property type="match status" value="1"/>
</dbReference>
<dbReference type="InterPro" id="IPR000223">
    <property type="entry name" value="Pept_S26A_signal_pept_1"/>
</dbReference>
<dbReference type="InterPro" id="IPR036286">
    <property type="entry name" value="LexA/Signal_pep-like_sf"/>
</dbReference>
<keyword evidence="8" id="KW-0812">Transmembrane</keyword>
<dbReference type="SUPFAM" id="SSF51306">
    <property type="entry name" value="LexA/Signal peptidase"/>
    <property type="match status" value="1"/>
</dbReference>
<organism evidence="11 12">
    <name type="scientific">Paenibacillus albiflavus</name>
    <dbReference type="NCBI Taxonomy" id="2545760"/>
    <lineage>
        <taxon>Bacteria</taxon>
        <taxon>Bacillati</taxon>
        <taxon>Bacillota</taxon>
        <taxon>Bacilli</taxon>
        <taxon>Bacillales</taxon>
        <taxon>Paenibacillaceae</taxon>
        <taxon>Paenibacillus</taxon>
    </lineage>
</organism>
<keyword evidence="8" id="KW-1133">Transmembrane helix</keyword>
<evidence type="ECO:0000256" key="4">
    <source>
        <dbReference type="ARBA" id="ARBA00013208"/>
    </source>
</evidence>
<evidence type="ECO:0000313" key="12">
    <source>
        <dbReference type="Proteomes" id="UP000295418"/>
    </source>
</evidence>
<keyword evidence="5 8" id="KW-0645">Protease</keyword>
<dbReference type="InterPro" id="IPR019758">
    <property type="entry name" value="Pept_S26A_signal_pept_1_CS"/>
</dbReference>
<dbReference type="GO" id="GO:0004252">
    <property type="term" value="F:serine-type endopeptidase activity"/>
    <property type="evidence" value="ECO:0007669"/>
    <property type="project" value="InterPro"/>
</dbReference>
<dbReference type="PANTHER" id="PTHR43390">
    <property type="entry name" value="SIGNAL PEPTIDASE I"/>
    <property type="match status" value="1"/>
</dbReference>
<reference evidence="11 12" key="1">
    <citation type="submission" date="2019-03" db="EMBL/GenBank/DDBJ databases">
        <authorList>
            <person name="Kim M.K.M."/>
        </authorList>
    </citation>
    <scope>NUCLEOTIDE SEQUENCE [LARGE SCALE GENOMIC DNA]</scope>
    <source>
        <strain evidence="11 12">18JY21-1</strain>
    </source>
</reference>
<dbReference type="EMBL" id="SKFG01000008">
    <property type="protein sequence ID" value="TCZ77859.1"/>
    <property type="molecule type" value="Genomic_DNA"/>
</dbReference>
<proteinExistence type="inferred from homology"/>
<dbReference type="OrthoDB" id="9802919at2"/>
<evidence type="ECO:0000256" key="2">
    <source>
        <dbReference type="ARBA" id="ARBA00004401"/>
    </source>
</evidence>
<keyword evidence="8" id="KW-0472">Membrane</keyword>
<dbReference type="Proteomes" id="UP000295418">
    <property type="component" value="Unassembled WGS sequence"/>
</dbReference>
<keyword evidence="12" id="KW-1185">Reference proteome</keyword>
<comment type="subcellular location">
    <subcellularLocation>
        <location evidence="2">Cell membrane</location>
        <topology evidence="2">Single-pass type II membrane protein</topology>
    </subcellularLocation>
    <subcellularLocation>
        <location evidence="9">Membrane</location>
        <topology evidence="9">Single-pass type II membrane protein</topology>
    </subcellularLocation>
</comment>
<sequence>MIKILKEVWSWVQSLLIAVVLVLIIGIYLFQPYKVNGESMVPTLHNNERIYVSKLMHTFSYLPDYGDIVILDSRVDRPYTFKDAFLGHPVIQFIAGVEDGRTNYVKRVIGKPGDTITIKDNKVYRNGAALDEPYINGPMNYNTDEVWNVPEGSIFVLGDNRNNSLDSRKMGNIPLDHVLGIKVF</sequence>
<dbReference type="NCBIfam" id="TIGR02227">
    <property type="entry name" value="sigpep_I_bact"/>
    <property type="match status" value="1"/>
</dbReference>
<dbReference type="PROSITE" id="PS00761">
    <property type="entry name" value="SPASE_I_3"/>
    <property type="match status" value="1"/>
</dbReference>
<evidence type="ECO:0000256" key="9">
    <source>
        <dbReference type="RuleBase" id="RU362042"/>
    </source>
</evidence>
<dbReference type="PROSITE" id="PS00760">
    <property type="entry name" value="SPASE_I_2"/>
    <property type="match status" value="1"/>
</dbReference>
<evidence type="ECO:0000259" key="10">
    <source>
        <dbReference type="Pfam" id="PF10502"/>
    </source>
</evidence>
<comment type="caution">
    <text evidence="11">The sequence shown here is derived from an EMBL/GenBank/DDBJ whole genome shotgun (WGS) entry which is preliminary data.</text>
</comment>
<dbReference type="InterPro" id="IPR019757">
    <property type="entry name" value="Pept_S26A_signal_pept_1_Lys-AS"/>
</dbReference>
<evidence type="ECO:0000256" key="7">
    <source>
        <dbReference type="PIRSR" id="PIRSR600223-1"/>
    </source>
</evidence>
<evidence type="ECO:0000256" key="1">
    <source>
        <dbReference type="ARBA" id="ARBA00000677"/>
    </source>
</evidence>
<evidence type="ECO:0000256" key="8">
    <source>
        <dbReference type="RuleBase" id="RU003993"/>
    </source>
</evidence>
<dbReference type="PROSITE" id="PS00501">
    <property type="entry name" value="SPASE_I_1"/>
    <property type="match status" value="1"/>
</dbReference>
<evidence type="ECO:0000256" key="6">
    <source>
        <dbReference type="ARBA" id="ARBA00022801"/>
    </source>
</evidence>
<dbReference type="GO" id="GO:0006465">
    <property type="term" value="P:signal peptide processing"/>
    <property type="evidence" value="ECO:0007669"/>
    <property type="project" value="InterPro"/>
</dbReference>
<dbReference type="CDD" id="cd06530">
    <property type="entry name" value="S26_SPase_I"/>
    <property type="match status" value="1"/>
</dbReference>
<dbReference type="PRINTS" id="PR00727">
    <property type="entry name" value="LEADERPTASE"/>
</dbReference>
<evidence type="ECO:0000256" key="3">
    <source>
        <dbReference type="ARBA" id="ARBA00009370"/>
    </source>
</evidence>
<dbReference type="EC" id="3.4.21.89" evidence="4 8"/>
<comment type="catalytic activity">
    <reaction evidence="1 8">
        <text>Cleavage of hydrophobic, N-terminal signal or leader sequences from secreted and periplasmic proteins.</text>
        <dbReference type="EC" id="3.4.21.89"/>
    </reaction>
</comment>
<dbReference type="AlphaFoldDB" id="A0A4R4EDQ1"/>
<evidence type="ECO:0000313" key="11">
    <source>
        <dbReference type="EMBL" id="TCZ77859.1"/>
    </source>
</evidence>
<dbReference type="InterPro" id="IPR019533">
    <property type="entry name" value="Peptidase_S26"/>
</dbReference>
<gene>
    <name evidence="11" type="primary">lepB</name>
    <name evidence="11" type="ORF">E0485_09600</name>
</gene>
<comment type="similarity">
    <text evidence="3 9">Belongs to the peptidase S26 family.</text>
</comment>
<feature type="active site" evidence="7">
    <location>
        <position position="39"/>
    </location>
</feature>
<name>A0A4R4EDQ1_9BACL</name>
<dbReference type="Pfam" id="PF10502">
    <property type="entry name" value="Peptidase_S26"/>
    <property type="match status" value="1"/>
</dbReference>